<keyword evidence="3" id="KW-1185">Reference proteome</keyword>
<sequence length="129" mass="13548">MLLVSFSLIALGAASAFPSSPGPISKRTIGKVTVCTDDKLGGECSTAVAQANQCLDFNNYDNQISSMQTDPGTFCWLYNQHGCTGAARGVLQDSGKCLADIDFDNVMSSMKCLDAASCFNCKVSFPGSP</sequence>
<comment type="caution">
    <text evidence="2">The sequence shown here is derived from an EMBL/GenBank/DDBJ whole genome shotgun (WGS) entry which is preliminary data.</text>
</comment>
<feature type="chain" id="PRO_5040285172" evidence="1">
    <location>
        <begin position="17"/>
        <end position="129"/>
    </location>
</feature>
<evidence type="ECO:0000313" key="3">
    <source>
        <dbReference type="Proteomes" id="UP000799772"/>
    </source>
</evidence>
<proteinExistence type="predicted"/>
<dbReference type="Proteomes" id="UP000799772">
    <property type="component" value="Unassembled WGS sequence"/>
</dbReference>
<dbReference type="Gene3D" id="2.60.20.10">
    <property type="entry name" value="Crystallins"/>
    <property type="match status" value="1"/>
</dbReference>
<reference evidence="2" key="1">
    <citation type="journal article" date="2020" name="Stud. Mycol.">
        <title>101 Dothideomycetes genomes: a test case for predicting lifestyles and emergence of pathogens.</title>
        <authorList>
            <person name="Haridas S."/>
            <person name="Albert R."/>
            <person name="Binder M."/>
            <person name="Bloem J."/>
            <person name="Labutti K."/>
            <person name="Salamov A."/>
            <person name="Andreopoulos B."/>
            <person name="Baker S."/>
            <person name="Barry K."/>
            <person name="Bills G."/>
            <person name="Bluhm B."/>
            <person name="Cannon C."/>
            <person name="Castanera R."/>
            <person name="Culley D."/>
            <person name="Daum C."/>
            <person name="Ezra D."/>
            <person name="Gonzalez J."/>
            <person name="Henrissat B."/>
            <person name="Kuo A."/>
            <person name="Liang C."/>
            <person name="Lipzen A."/>
            <person name="Lutzoni F."/>
            <person name="Magnuson J."/>
            <person name="Mondo S."/>
            <person name="Nolan M."/>
            <person name="Ohm R."/>
            <person name="Pangilinan J."/>
            <person name="Park H.-J."/>
            <person name="Ramirez L."/>
            <person name="Alfaro M."/>
            <person name="Sun H."/>
            <person name="Tritt A."/>
            <person name="Yoshinaga Y."/>
            <person name="Zwiers L.-H."/>
            <person name="Turgeon B."/>
            <person name="Goodwin S."/>
            <person name="Spatafora J."/>
            <person name="Crous P."/>
            <person name="Grigoriev I."/>
        </authorList>
    </citation>
    <scope>NUCLEOTIDE SEQUENCE</scope>
    <source>
        <strain evidence="2">CBS 133067</strain>
    </source>
</reference>
<evidence type="ECO:0000313" key="2">
    <source>
        <dbReference type="EMBL" id="KAF2098463.1"/>
    </source>
</evidence>
<dbReference type="EMBL" id="ML978126">
    <property type="protein sequence ID" value="KAF2098463.1"/>
    <property type="molecule type" value="Genomic_DNA"/>
</dbReference>
<organism evidence="2 3">
    <name type="scientific">Rhizodiscina lignyota</name>
    <dbReference type="NCBI Taxonomy" id="1504668"/>
    <lineage>
        <taxon>Eukaryota</taxon>
        <taxon>Fungi</taxon>
        <taxon>Dikarya</taxon>
        <taxon>Ascomycota</taxon>
        <taxon>Pezizomycotina</taxon>
        <taxon>Dothideomycetes</taxon>
        <taxon>Pleosporomycetidae</taxon>
        <taxon>Aulographales</taxon>
        <taxon>Rhizodiscinaceae</taxon>
        <taxon>Rhizodiscina</taxon>
    </lineage>
</organism>
<dbReference type="OrthoDB" id="2910287at2759"/>
<keyword evidence="1" id="KW-0732">Signal</keyword>
<evidence type="ECO:0000256" key="1">
    <source>
        <dbReference type="SAM" id="SignalP"/>
    </source>
</evidence>
<dbReference type="AlphaFoldDB" id="A0A9P4IEC8"/>
<feature type="signal peptide" evidence="1">
    <location>
        <begin position="1"/>
        <end position="16"/>
    </location>
</feature>
<gene>
    <name evidence="2" type="ORF">NA57DRAFT_56131</name>
</gene>
<name>A0A9P4IEC8_9PEZI</name>
<protein>
    <submittedName>
        <fullName evidence="2">Uncharacterized protein</fullName>
    </submittedName>
</protein>
<accession>A0A9P4IEC8</accession>